<evidence type="ECO:0000259" key="3">
    <source>
        <dbReference type="Pfam" id="PF13020"/>
    </source>
</evidence>
<dbReference type="Proteomes" id="UP000225706">
    <property type="component" value="Unassembled WGS sequence"/>
</dbReference>
<feature type="region of interest" description="Disordered" evidence="1">
    <location>
        <begin position="191"/>
        <end position="221"/>
    </location>
</feature>
<feature type="domain" description="Protein NO VEIN C-terminal" evidence="3">
    <location>
        <begin position="2867"/>
        <end position="2967"/>
    </location>
</feature>
<dbReference type="InterPro" id="IPR052957">
    <property type="entry name" value="Auxin_embryo_med"/>
</dbReference>
<evidence type="ECO:0000259" key="2">
    <source>
        <dbReference type="Pfam" id="PF12872"/>
    </source>
</evidence>
<dbReference type="Pfam" id="PF13020">
    <property type="entry name" value="NOV_C"/>
    <property type="match status" value="1"/>
</dbReference>
<accession>A0A2B4SV99</accession>
<dbReference type="InterPro" id="IPR024975">
    <property type="entry name" value="NOV_C"/>
</dbReference>
<feature type="domain" description="HTH OST-type" evidence="2">
    <location>
        <begin position="242"/>
        <end position="279"/>
    </location>
</feature>
<feature type="region of interest" description="Disordered" evidence="1">
    <location>
        <begin position="1"/>
        <end position="22"/>
    </location>
</feature>
<evidence type="ECO:0008006" key="6">
    <source>
        <dbReference type="Google" id="ProtNLM"/>
    </source>
</evidence>
<evidence type="ECO:0000256" key="1">
    <source>
        <dbReference type="SAM" id="MobiDB-lite"/>
    </source>
</evidence>
<reference evidence="5" key="1">
    <citation type="journal article" date="2017" name="bioRxiv">
        <title>Comparative analysis of the genomes of Stylophora pistillata and Acropora digitifera provides evidence for extensive differences between species of corals.</title>
        <authorList>
            <person name="Voolstra C.R."/>
            <person name="Li Y."/>
            <person name="Liew Y.J."/>
            <person name="Baumgarten S."/>
            <person name="Zoccola D."/>
            <person name="Flot J.-F."/>
            <person name="Tambutte S."/>
            <person name="Allemand D."/>
            <person name="Aranda M."/>
        </authorList>
    </citation>
    <scope>NUCLEOTIDE SEQUENCE [LARGE SCALE GENOMIC DNA]</scope>
</reference>
<dbReference type="EMBL" id="LSMT01000008">
    <property type="protein sequence ID" value="PFX33811.1"/>
    <property type="molecule type" value="Genomic_DNA"/>
</dbReference>
<evidence type="ECO:0000313" key="4">
    <source>
        <dbReference type="EMBL" id="PFX33811.1"/>
    </source>
</evidence>
<evidence type="ECO:0000313" key="5">
    <source>
        <dbReference type="Proteomes" id="UP000225706"/>
    </source>
</evidence>
<feature type="region of interest" description="Disordered" evidence="1">
    <location>
        <begin position="2626"/>
        <end position="2741"/>
    </location>
</feature>
<dbReference type="Pfam" id="PF12872">
    <property type="entry name" value="OST-HTH"/>
    <property type="match status" value="2"/>
</dbReference>
<name>A0A2B4SV99_STYPI</name>
<feature type="compositionally biased region" description="Basic and acidic residues" evidence="1">
    <location>
        <begin position="2685"/>
        <end position="2701"/>
    </location>
</feature>
<sequence>MEQEVQGKQPLPTGGPPQGIPVFHPPLDQKCPQIQGICLDADEDLTKLKRDIIEILRSCEGNCLYLDKFKTTYRNRFGKTFDKCYPWAKHKKVLRALMPGLDIIDLEQLKLATKGRTKWIMKLKEPHASQFVMRMSLRTTEELSPRGYEAGHQLEEFDSKVPTESYESLTGGKNSAAVLSPDAGRVLLVPSPSQLSDRSSSSPQLNTEACSIDGKVEPPSPLPGVNQAGQRDLPSDFHYDPLAGLKKEIVEILSSCEGHWLNIAQFGRKYKERFGRRFKGPHGKKLKALMYQLDDIILVEEPSYGLFIMKLKVTSLHNQASSIDLGQTRPLDSHGDTRLQQNELLSLQLSESPTEGEKSAVAAGVTNAMTLPPTSAGKELEVKLPTDVEVKSVLLPSEKARIREVGTPGPFENSICNAHNVMNTITSSEKSAVGTVSSHKVNKGAEEIITSLSEEDRFVGLEEVKARLCRDFEKSSLSDLGFKSDKDIPALKNLIEMQAKVNLFVHAYVTFNSITTLYELNQSLADLGSKSDFEQLRLGPLLKQPVVYHMFKAPQNLTAIPQVTTVQIIKYLNKYMSKTTGPLHLEKFLEYLCEQYKCNTPYELGVRIQSLGLAVAVIKKAKQLKTKRLGVIREEISIEMEEEIQRHLRKIKKDLLGQELGDLRSCVMKFLDKSPTDILKAVFECCLEMFDENRQGKVMTFLTMLTKHALGRRLFQLALCVSCKPLLGEAVEALVNNRINTEVASRKANHEETRIRPVPPSEGAVLREVKEWIKCAEHADPTTLARIEANVVNKFPGFTGFEEFGYGSFLKFLTKHKELMEATEEVGGMPQSGRKGARLGYQVSLNSVLDFISQCGTQTSIESIERELCSYYDVNKVTDLGFGSCSCLLEKAVERRVKTITTVYEAALLRHGCGAFDEDSTRFNSGCALGYKSKQEALEAIQSTPLLDDVSLWTHWDDVFGGEVSELGDLKSFLENEGILWGAGKSLSEGHSSVVVMETNPGVLLRVTTHTSAETFRECVFRGDVIGAAGHLVSIVIVNGGVANTPVALLANYVHFSLASMGADDEGDCDQRPTFVLECLNRMPLRLARVIGTKVFLEPFKKLVGSARAASVLLSSCSTQSQRNRLHKLGIACGISQWIEDFQNRVSPDKGNIEGFLSSEHCNDESRGTIAAVTPVASSNSMVSQQAETSAELEPIFSRARSFDEKDGNEAAISDTKDGLSISPSTPCARIRECRAIIEQIRREDFGIGLELGKEEAKLVQRQREREGRGLHRLSSELYARDTHFVLELVQNADDNSYPEVCCGPGFPSIVFVLERDKIVVLNNEVGFIEKNIRALCDVGRSTKGAHRYGYIGKKGIGFKSVFRVSDSPEIHSNGYHIRFDAKSGPTGYIVPEWIGDSCSEEPNDVHVKEGMKVMEKMGKDGEESNIGGNMNSWPTCIVLPLKDEHKGNEKSSLTAGLHDVHPSLLLFLHRLKGIFIYDEVNKSLLKMIRRDLGDNVMEVLHNKGTERWLVVKKQLEATKRKVDVGITELALAFPLIGDPGSTSRHRALPPQNVFAYLPLRNYGFRFIIQGDFEVPSSREDVDSDKSWNQWLREEIPQLFIDAMSVFMEHSSFCGLSSLVTYFQFVPLEEEILDFFTPVARLILTLLQGKSCIPVKSSCSETEQPNGGHSGKSFDLVLPSQAIVCEDSVIQELIPSTLLEEHLGLRYLHPEMVPALNPTLRSRLGIETLSSRHLIDIAKAEVKKTSKGASHGNDRKPDTVRIAWVAGWFRCMYRSLEQERNTSQEMLDLIGSLDMIPLMDGSFVNVKEDSIFLPLLRKKTSERAVPEKNKGFMHQEKTFLSVLAKDVTTVHPSLLSSLDDIGRSQVEELLRRLGVKMWTPKEVVNNHIIPVFKSKKWKCKSTEVLRSYLAYILEERLDDPSVCDMDELRSCVRILTNKGTLNPKSTPIHLTPKYGSTIDLARQLPSISWTIIDESYLDYCITSRVRTRDWKAFVDDLGLKQFLAIEKKQVKLHRKHMARSPWESYEQIWQITPDDLFIIDDWSCEEFEEFLSKTTSPDAKQLVSSDESTFLAQCIDERWDHTYAQFAEGSVQVKDINGHVLGETKSSFYLNLVSKPWVPSNVGGTNLYLPRDLFAKTDALYHLLEDHVNYVAADLKSPSLVSALGIRQSIGVDGMISEMRKWSDGCDKQTDGNRRKYFTTSFAHIIRVYSFLFEKMSQSDEERKKIFDAFLKNALIFVPRHDRHLKFPLSRPECKVAGSFLFKKEVCWEDPTDVSLKLFKEYGKVPTRRILKSFYACSGPKSHQSLESFFLDQIHVDVTPNVDEYIEMATTVADVAGFPTPSSLSDMLKIFRTLGSKCVSLSLNSSMQDEEEIHGNIATFVKKSLQGERKCIFPTSDKWVALSDQPLIADDQTMLKIFHKEKSIHFLDLGDSFQPQKRGSSTSALKPQFNRNTMEHFVSLFLKICEVKALSGCVKKELVPIGSVKYQCTSVQKYFHQNIPYMQRFLRSKYPSAYNKLKNEGFAEKLLHMQFASVQSVETVYSLTTHSNITRPLKVTSGLQESGITYCFFVVQEHQDSADVLNAEMAKLLLGGKKEGSSELINFLVAVKTHSGDNFEGFLEDVQGLEPLPEGEERWSVPLPEEPEKDESERSTTYEDVPFHEKTQAQSRSGNNGLRSWPPRSFRNYGKECKRKGESGSDPRLKIWPVPAPPESVDKPPKAARVPRKSEERDERKSKQERLATVTPIPQHTSKDYHQPAETMVEGAKVNESQLSAIEAVNDLFPSDKSLIHNVEHIEPPPLQMPMPGKKSAVTIPGDVTRHTSRGVRFWFDRGPSDFDDEDLPINDKMKSLHGIPLMKNPTNEEIGRWGEQYVFEFLREQARCEPSASVEIVWINEKGNTTAPYDIEIRRNGVRGGDDRHPVLTYVEVKTTSFDKKDIFELSVQELQFALAHQDAFHLYRVFNAGKPDSVRIRRLQNLAEHIERKAVRLCLVI</sequence>
<proteinExistence type="predicted"/>
<dbReference type="NCBIfam" id="NF047352">
    <property type="entry name" value="P_loop_sacsin"/>
    <property type="match status" value="1"/>
</dbReference>
<dbReference type="InterPro" id="IPR025605">
    <property type="entry name" value="OST-HTH/LOTUS_dom"/>
</dbReference>
<protein>
    <recommendedName>
        <fullName evidence="6">Protein NO VEIN C-terminal domain-containing protein</fullName>
    </recommendedName>
</protein>
<organism evidence="4 5">
    <name type="scientific">Stylophora pistillata</name>
    <name type="common">Smooth cauliflower coral</name>
    <dbReference type="NCBI Taxonomy" id="50429"/>
    <lineage>
        <taxon>Eukaryota</taxon>
        <taxon>Metazoa</taxon>
        <taxon>Cnidaria</taxon>
        <taxon>Anthozoa</taxon>
        <taxon>Hexacorallia</taxon>
        <taxon>Scleractinia</taxon>
        <taxon>Astrocoeniina</taxon>
        <taxon>Pocilloporidae</taxon>
        <taxon>Stylophora</taxon>
    </lineage>
</organism>
<feature type="domain" description="HTH OST-type" evidence="2">
    <location>
        <begin position="44"/>
        <end position="82"/>
    </location>
</feature>
<feature type="compositionally biased region" description="Low complexity" evidence="1">
    <location>
        <begin position="191"/>
        <end position="205"/>
    </location>
</feature>
<feature type="compositionally biased region" description="Basic and acidic residues" evidence="1">
    <location>
        <begin position="2647"/>
        <end position="2663"/>
    </location>
</feature>
<feature type="compositionally biased region" description="Basic and acidic residues" evidence="1">
    <location>
        <begin position="2724"/>
        <end position="2738"/>
    </location>
</feature>
<comment type="caution">
    <text evidence="4">The sequence shown here is derived from an EMBL/GenBank/DDBJ whole genome shotgun (WGS) entry which is preliminary data.</text>
</comment>
<keyword evidence="5" id="KW-1185">Reference proteome</keyword>
<dbReference type="InterPro" id="IPR036890">
    <property type="entry name" value="HATPase_C_sf"/>
</dbReference>
<gene>
    <name evidence="4" type="ORF">AWC38_SpisGene1239</name>
</gene>
<feature type="compositionally biased region" description="Polar residues" evidence="1">
    <location>
        <begin position="2664"/>
        <end position="2674"/>
    </location>
</feature>
<dbReference type="PANTHER" id="PTHR32387:SF0">
    <property type="entry name" value="PROTEIN NO VEIN"/>
    <property type="match status" value="1"/>
</dbReference>
<dbReference type="PANTHER" id="PTHR32387">
    <property type="entry name" value="WU:FJ29H11"/>
    <property type="match status" value="1"/>
</dbReference>
<dbReference type="Gene3D" id="3.30.565.10">
    <property type="entry name" value="Histidine kinase-like ATPase, C-terminal domain"/>
    <property type="match status" value="1"/>
</dbReference>
<dbReference type="SUPFAM" id="SSF55874">
    <property type="entry name" value="ATPase domain of HSP90 chaperone/DNA topoisomerase II/histidine kinase"/>
    <property type="match status" value="1"/>
</dbReference>
<dbReference type="OrthoDB" id="1262810at2759"/>